<evidence type="ECO:0000256" key="1">
    <source>
        <dbReference type="ARBA" id="ARBA00009437"/>
    </source>
</evidence>
<feature type="domain" description="HTH lysR-type" evidence="6">
    <location>
        <begin position="1"/>
        <end position="58"/>
    </location>
</feature>
<name>A0ABW1U3F9_9BURK</name>
<evidence type="ECO:0000313" key="7">
    <source>
        <dbReference type="EMBL" id="MFC6284209.1"/>
    </source>
</evidence>
<keyword evidence="8" id="KW-1185">Reference proteome</keyword>
<dbReference type="Proteomes" id="UP001596270">
    <property type="component" value="Unassembled WGS sequence"/>
</dbReference>
<dbReference type="InterPro" id="IPR036388">
    <property type="entry name" value="WH-like_DNA-bd_sf"/>
</dbReference>
<evidence type="ECO:0000259" key="6">
    <source>
        <dbReference type="PROSITE" id="PS50931"/>
    </source>
</evidence>
<dbReference type="Gene3D" id="3.40.190.290">
    <property type="match status" value="1"/>
</dbReference>
<dbReference type="SUPFAM" id="SSF53850">
    <property type="entry name" value="Periplasmic binding protein-like II"/>
    <property type="match status" value="1"/>
</dbReference>
<dbReference type="Pfam" id="PF03466">
    <property type="entry name" value="LysR_substrate"/>
    <property type="match status" value="1"/>
</dbReference>
<keyword evidence="5" id="KW-0804">Transcription</keyword>
<organism evidence="7 8">
    <name type="scientific">Polaromonas aquatica</name>
    <dbReference type="NCBI Taxonomy" id="332657"/>
    <lineage>
        <taxon>Bacteria</taxon>
        <taxon>Pseudomonadati</taxon>
        <taxon>Pseudomonadota</taxon>
        <taxon>Betaproteobacteria</taxon>
        <taxon>Burkholderiales</taxon>
        <taxon>Comamonadaceae</taxon>
        <taxon>Polaromonas</taxon>
    </lineage>
</organism>
<dbReference type="EMBL" id="JBHSRS010000084">
    <property type="protein sequence ID" value="MFC6284209.1"/>
    <property type="molecule type" value="Genomic_DNA"/>
</dbReference>
<dbReference type="Gene3D" id="1.10.10.10">
    <property type="entry name" value="Winged helix-like DNA-binding domain superfamily/Winged helix DNA-binding domain"/>
    <property type="match status" value="1"/>
</dbReference>
<dbReference type="InterPro" id="IPR005119">
    <property type="entry name" value="LysR_subst-bd"/>
</dbReference>
<gene>
    <name evidence="7" type="ORF">ACFQND_23525</name>
</gene>
<evidence type="ECO:0000256" key="3">
    <source>
        <dbReference type="ARBA" id="ARBA00023125"/>
    </source>
</evidence>
<dbReference type="PANTHER" id="PTHR30293">
    <property type="entry name" value="TRANSCRIPTIONAL REGULATORY PROTEIN NAC-RELATED"/>
    <property type="match status" value="1"/>
</dbReference>
<reference evidence="8" key="1">
    <citation type="journal article" date="2019" name="Int. J. Syst. Evol. Microbiol.">
        <title>The Global Catalogue of Microorganisms (GCM) 10K type strain sequencing project: providing services to taxonomists for standard genome sequencing and annotation.</title>
        <authorList>
            <consortium name="The Broad Institute Genomics Platform"/>
            <consortium name="The Broad Institute Genome Sequencing Center for Infectious Disease"/>
            <person name="Wu L."/>
            <person name="Ma J."/>
        </authorList>
    </citation>
    <scope>NUCLEOTIDE SEQUENCE [LARGE SCALE GENOMIC DNA]</scope>
    <source>
        <strain evidence="8">CCUG 39402</strain>
    </source>
</reference>
<accession>A0ABW1U3F9</accession>
<dbReference type="Pfam" id="PF00126">
    <property type="entry name" value="HTH_1"/>
    <property type="match status" value="1"/>
</dbReference>
<dbReference type="InterPro" id="IPR036390">
    <property type="entry name" value="WH_DNA-bd_sf"/>
</dbReference>
<sequence>MDLKQLNYFVHVSDLGSFVKAAELLGIAQPTLSRQIRALEVDVKASLFHRNGRGVLLTAAGARFLEQARGVLHAADAALQVLHVGDRRLSGTVVCGLTPSVGSFMIPHYVRRFREELPNAHLSIVNHLSATLLDQIKASRLDFAIFHNPPPTPSLTMTPLSDEALYLVGPKAVGRKKASVDFRELDGLPLIMPSRLHAIRGPVELEAARLGISLNLVLEVDIMQTVFQLVAQGVGYTIATRFPLIDQPPSPGLVAQRITAPELLTHLVLVTPSQRILTPLQRAATDLACTTYLDLVADTRKRT</sequence>
<evidence type="ECO:0000313" key="8">
    <source>
        <dbReference type="Proteomes" id="UP001596270"/>
    </source>
</evidence>
<dbReference type="InterPro" id="IPR000847">
    <property type="entry name" value="LysR_HTH_N"/>
</dbReference>
<comment type="similarity">
    <text evidence="1">Belongs to the LysR transcriptional regulatory family.</text>
</comment>
<evidence type="ECO:0000256" key="5">
    <source>
        <dbReference type="ARBA" id="ARBA00023163"/>
    </source>
</evidence>
<proteinExistence type="inferred from homology"/>
<comment type="caution">
    <text evidence="7">The sequence shown here is derived from an EMBL/GenBank/DDBJ whole genome shotgun (WGS) entry which is preliminary data.</text>
</comment>
<protein>
    <submittedName>
        <fullName evidence="7">LysR family transcriptional regulator</fullName>
    </submittedName>
</protein>
<evidence type="ECO:0000256" key="2">
    <source>
        <dbReference type="ARBA" id="ARBA00023015"/>
    </source>
</evidence>
<dbReference type="PRINTS" id="PR00039">
    <property type="entry name" value="HTHLYSR"/>
</dbReference>
<dbReference type="PANTHER" id="PTHR30293:SF0">
    <property type="entry name" value="NITROGEN ASSIMILATION REGULATORY PROTEIN NAC"/>
    <property type="match status" value="1"/>
</dbReference>
<dbReference type="RefSeq" id="WP_371439967.1">
    <property type="nucleotide sequence ID" value="NZ_JBHSRS010000084.1"/>
</dbReference>
<keyword evidence="2" id="KW-0805">Transcription regulation</keyword>
<keyword evidence="3" id="KW-0238">DNA-binding</keyword>
<keyword evidence="4" id="KW-0010">Activator</keyword>
<evidence type="ECO:0000256" key="4">
    <source>
        <dbReference type="ARBA" id="ARBA00023159"/>
    </source>
</evidence>
<dbReference type="PROSITE" id="PS50931">
    <property type="entry name" value="HTH_LYSR"/>
    <property type="match status" value="1"/>
</dbReference>
<dbReference type="SUPFAM" id="SSF46785">
    <property type="entry name" value="Winged helix' DNA-binding domain"/>
    <property type="match status" value="1"/>
</dbReference>